<dbReference type="AlphaFoldDB" id="B2BKC1"/>
<evidence type="ECO:0000256" key="1">
    <source>
        <dbReference type="SAM" id="MobiDB-lite"/>
    </source>
</evidence>
<evidence type="ECO:0000313" key="3">
    <source>
        <dbReference type="EMBL" id="ABU51110.1"/>
    </source>
</evidence>
<feature type="region of interest" description="Disordered" evidence="1">
    <location>
        <begin position="1"/>
        <end position="50"/>
    </location>
</feature>
<dbReference type="SUPFAM" id="SSF160467">
    <property type="entry name" value="PH0987 N-terminal domain-like"/>
    <property type="match status" value="1"/>
</dbReference>
<sequence length="175" mass="19572">MVDPGPANRRCARTDRPRRSRSPRAAHRDHQRGSRLRITAAPGQTQHRRARQHRVATARASGRTVPYRSRMAAAGLGAWRAHPLRRGRPQCAYRRTARRAEIRFVVMHEAADEHAIAFEPLGETTLLIRFGDRIDASLNARVHEAAAMLRTADLPDVVDIVPAFATLALIYVPAI</sequence>
<proteinExistence type="predicted"/>
<dbReference type="InterPro" id="IPR003833">
    <property type="entry name" value="CT_C_D"/>
</dbReference>
<gene>
    <name evidence="3" type="primary">bpiB06</name>
</gene>
<reference evidence="3" key="1">
    <citation type="journal article" date="2009" name="Appl. Environ. Microbiol.">
        <title>Metagenome-derived clones encoding two novel lactonase family proteins involved in biofilm inhibition in Pseudomonas aeruginosa.</title>
        <authorList>
            <person name="Schipper C."/>
            <person name="Hornung C."/>
            <person name="Bijtenhoorn P."/>
            <person name="Quitschau M."/>
            <person name="Grond S."/>
            <person name="Streit W.R."/>
        </authorList>
    </citation>
    <scope>NUCLEOTIDE SEQUENCE</scope>
</reference>
<dbReference type="Pfam" id="PF02682">
    <property type="entry name" value="CT_C_D"/>
    <property type="match status" value="1"/>
</dbReference>
<protein>
    <submittedName>
        <fullName evidence="3">BpiB06</fullName>
    </submittedName>
</protein>
<name>B2BKC1_9BACT</name>
<evidence type="ECO:0000259" key="2">
    <source>
        <dbReference type="Pfam" id="PF02682"/>
    </source>
</evidence>
<organism evidence="3">
    <name type="scientific">uncultured bacterium Bio9</name>
    <dbReference type="NCBI Taxonomy" id="460942"/>
    <lineage>
        <taxon>Bacteria</taxon>
        <taxon>environmental samples</taxon>
    </lineage>
</organism>
<feature type="domain" description="Carboxyltransferase" evidence="2">
    <location>
        <begin position="118"/>
        <end position="173"/>
    </location>
</feature>
<dbReference type="EMBL" id="EF530734">
    <property type="protein sequence ID" value="ABU51110.1"/>
    <property type="molecule type" value="Genomic_DNA"/>
</dbReference>
<accession>B2BKC1</accession>
<feature type="non-terminal residue" evidence="3">
    <location>
        <position position="175"/>
    </location>
</feature>
<dbReference type="Gene3D" id="3.30.1360.40">
    <property type="match status" value="1"/>
</dbReference>